<dbReference type="RefSeq" id="WP_087678597.1">
    <property type="nucleotide sequence ID" value="NZ_FUWV01000005.1"/>
</dbReference>
<dbReference type="GO" id="GO:0006284">
    <property type="term" value="P:base-excision repair"/>
    <property type="evidence" value="ECO:0007669"/>
    <property type="project" value="InterPro"/>
</dbReference>
<dbReference type="CDD" id="cd00056">
    <property type="entry name" value="ENDO3c"/>
    <property type="match status" value="1"/>
</dbReference>
<keyword evidence="12" id="KW-1185">Reference proteome</keyword>
<comment type="catalytic activity">
    <reaction evidence="9">
        <text>2'-deoxyribonucleotide-(2'-deoxyribose 5'-phosphate)-2'-deoxyribonucleotide-DNA = a 3'-end 2'-deoxyribonucleotide-(2,3-dehydro-2,3-deoxyribose 5'-phosphate)-DNA + a 5'-end 5'-phospho-2'-deoxyribonucleoside-DNA + H(+)</text>
        <dbReference type="Rhea" id="RHEA:66592"/>
        <dbReference type="Rhea" id="RHEA-COMP:13180"/>
        <dbReference type="Rhea" id="RHEA-COMP:16897"/>
        <dbReference type="Rhea" id="RHEA-COMP:17067"/>
        <dbReference type="ChEBI" id="CHEBI:15378"/>
        <dbReference type="ChEBI" id="CHEBI:136412"/>
        <dbReference type="ChEBI" id="CHEBI:157695"/>
        <dbReference type="ChEBI" id="CHEBI:167181"/>
        <dbReference type="EC" id="4.2.99.18"/>
    </reaction>
</comment>
<keyword evidence="8" id="KW-0326">Glycosidase</keyword>
<dbReference type="Proteomes" id="UP000196365">
    <property type="component" value="Unassembled WGS sequence"/>
</dbReference>
<sequence length="290" mass="34693">MKVEEFEQGVVVRNLENFYPVHTFECGQCFRWNRTLDNTYIGVAYNKVLEVELKNQNLYIYNINLEEFYQRWIDYFDLKRDYKCIQQQLQTEDAIMREAISEAKGIRILNQDPWEILISFIISANKNISHIKIIIERFCQNYGDALSYKGKIYYTFPTPYQLSQLTIEEILKTKCGYRAKFIYQAIQRIYEEGFDLYDLKNLPIDKARKELLTFYGVGPKIADCILLFSLGKSEAFPVDVWVKRVMEYFYFKEPTSIKEIQKYAKERWGHLAGFAQQYLFHYARNIKKLK</sequence>
<dbReference type="EC" id="4.2.99.18" evidence="2"/>
<gene>
    <name evidence="11" type="ORF">SAMN02745973_01155</name>
</gene>
<dbReference type="InterPro" id="IPR011257">
    <property type="entry name" value="DNA_glycosylase"/>
</dbReference>
<keyword evidence="3" id="KW-0227">DNA damage</keyword>
<dbReference type="AlphaFoldDB" id="A0A1T4LZX9"/>
<dbReference type="GO" id="GO:0008534">
    <property type="term" value="F:oxidized purine nucleobase lesion DNA N-glycosylase activity"/>
    <property type="evidence" value="ECO:0007669"/>
    <property type="project" value="InterPro"/>
</dbReference>
<evidence type="ECO:0000256" key="5">
    <source>
        <dbReference type="ARBA" id="ARBA00023204"/>
    </source>
</evidence>
<dbReference type="OrthoDB" id="9798522at2"/>
<dbReference type="InterPro" id="IPR052054">
    <property type="entry name" value="Oxidative_DNA_repair_enzyme"/>
</dbReference>
<evidence type="ECO:0000256" key="8">
    <source>
        <dbReference type="ARBA" id="ARBA00023295"/>
    </source>
</evidence>
<evidence type="ECO:0000313" key="12">
    <source>
        <dbReference type="Proteomes" id="UP000196365"/>
    </source>
</evidence>
<dbReference type="InterPro" id="IPR003265">
    <property type="entry name" value="HhH-GPD_domain"/>
</dbReference>
<evidence type="ECO:0000256" key="6">
    <source>
        <dbReference type="ARBA" id="ARBA00023239"/>
    </source>
</evidence>
<keyword evidence="6 11" id="KW-0456">Lyase</keyword>
<dbReference type="EMBL" id="FUWV01000005">
    <property type="protein sequence ID" value="SJZ60205.1"/>
    <property type="molecule type" value="Genomic_DNA"/>
</dbReference>
<dbReference type="GO" id="GO:0140078">
    <property type="term" value="F:class I DNA-(apurinic or apyrimidinic site) endonuclease activity"/>
    <property type="evidence" value="ECO:0007669"/>
    <property type="project" value="UniProtKB-EC"/>
</dbReference>
<keyword evidence="7" id="KW-0511">Multifunctional enzyme</keyword>
<dbReference type="PANTHER" id="PTHR10242:SF2">
    <property type="entry name" value="N-GLYCOSYLASE_DNA LYASE"/>
    <property type="match status" value="1"/>
</dbReference>
<dbReference type="Gene3D" id="1.10.340.30">
    <property type="entry name" value="Hypothetical protein, domain 2"/>
    <property type="match status" value="1"/>
</dbReference>
<evidence type="ECO:0000256" key="9">
    <source>
        <dbReference type="ARBA" id="ARBA00044632"/>
    </source>
</evidence>
<keyword evidence="5" id="KW-0234">DNA repair</keyword>
<evidence type="ECO:0000256" key="4">
    <source>
        <dbReference type="ARBA" id="ARBA00022801"/>
    </source>
</evidence>
<evidence type="ECO:0000256" key="3">
    <source>
        <dbReference type="ARBA" id="ARBA00022763"/>
    </source>
</evidence>
<organism evidence="11 12">
    <name type="scientific">Garciella nitratireducens DSM 15102</name>
    <dbReference type="NCBI Taxonomy" id="1121911"/>
    <lineage>
        <taxon>Bacteria</taxon>
        <taxon>Bacillati</taxon>
        <taxon>Bacillota</taxon>
        <taxon>Clostridia</taxon>
        <taxon>Eubacteriales</taxon>
        <taxon>Eubacteriaceae</taxon>
        <taxon>Garciella</taxon>
    </lineage>
</organism>
<dbReference type="Pfam" id="PF00730">
    <property type="entry name" value="HhH-GPD"/>
    <property type="match status" value="1"/>
</dbReference>
<dbReference type="PANTHER" id="PTHR10242">
    <property type="entry name" value="8-OXOGUANINE DNA GLYCOSYLASE"/>
    <property type="match status" value="1"/>
</dbReference>
<dbReference type="Pfam" id="PF07934">
    <property type="entry name" value="OGG_N"/>
    <property type="match status" value="1"/>
</dbReference>
<evidence type="ECO:0000313" key="11">
    <source>
        <dbReference type="EMBL" id="SJZ60205.1"/>
    </source>
</evidence>
<keyword evidence="4" id="KW-0378">Hydrolase</keyword>
<dbReference type="Gene3D" id="3.30.310.260">
    <property type="match status" value="1"/>
</dbReference>
<reference evidence="11 12" key="1">
    <citation type="submission" date="2017-02" db="EMBL/GenBank/DDBJ databases">
        <authorList>
            <person name="Peterson S.W."/>
        </authorList>
    </citation>
    <scope>NUCLEOTIDE SEQUENCE [LARGE SCALE GENOMIC DNA]</scope>
    <source>
        <strain evidence="11 12">DSM 15102</strain>
    </source>
</reference>
<dbReference type="Gene3D" id="1.10.1670.10">
    <property type="entry name" value="Helix-hairpin-Helix base-excision DNA repair enzymes (C-terminal)"/>
    <property type="match status" value="1"/>
</dbReference>
<dbReference type="InterPro" id="IPR012904">
    <property type="entry name" value="OGG_N"/>
</dbReference>
<evidence type="ECO:0000259" key="10">
    <source>
        <dbReference type="SMART" id="SM00478"/>
    </source>
</evidence>
<feature type="domain" description="HhH-GPD" evidence="10">
    <location>
        <begin position="122"/>
        <end position="284"/>
    </location>
</feature>
<dbReference type="InterPro" id="IPR023170">
    <property type="entry name" value="HhH_base_excis_C"/>
</dbReference>
<dbReference type="SMART" id="SM00478">
    <property type="entry name" value="ENDO3c"/>
    <property type="match status" value="1"/>
</dbReference>
<comment type="similarity">
    <text evidence="1">Belongs to the type-1 OGG1 family.</text>
</comment>
<name>A0A1T4LZX9_9FIRM</name>
<evidence type="ECO:0000256" key="7">
    <source>
        <dbReference type="ARBA" id="ARBA00023268"/>
    </source>
</evidence>
<proteinExistence type="inferred from homology"/>
<dbReference type="GO" id="GO:0003684">
    <property type="term" value="F:damaged DNA binding"/>
    <property type="evidence" value="ECO:0007669"/>
    <property type="project" value="InterPro"/>
</dbReference>
<evidence type="ECO:0000256" key="1">
    <source>
        <dbReference type="ARBA" id="ARBA00010679"/>
    </source>
</evidence>
<accession>A0A1T4LZX9</accession>
<dbReference type="SUPFAM" id="SSF55945">
    <property type="entry name" value="TATA-box binding protein-like"/>
    <property type="match status" value="1"/>
</dbReference>
<dbReference type="GO" id="GO:0006289">
    <property type="term" value="P:nucleotide-excision repair"/>
    <property type="evidence" value="ECO:0007669"/>
    <property type="project" value="InterPro"/>
</dbReference>
<evidence type="ECO:0000256" key="2">
    <source>
        <dbReference type="ARBA" id="ARBA00012720"/>
    </source>
</evidence>
<protein>
    <recommendedName>
        <fullName evidence="2">DNA-(apurinic or apyrimidinic site) lyase</fullName>
        <ecNumber evidence="2">4.2.99.18</ecNumber>
    </recommendedName>
</protein>
<dbReference type="SUPFAM" id="SSF48150">
    <property type="entry name" value="DNA-glycosylase"/>
    <property type="match status" value="1"/>
</dbReference>